<name>A0A8S1L9S4_PARPR</name>
<dbReference type="EMBL" id="CAJJDM010000033">
    <property type="protein sequence ID" value="CAD8063051.1"/>
    <property type="molecule type" value="Genomic_DNA"/>
</dbReference>
<dbReference type="InterPro" id="IPR018247">
    <property type="entry name" value="EF_Hand_1_Ca_BS"/>
</dbReference>
<dbReference type="OMA" id="EINMIMA"/>
<evidence type="ECO:0000313" key="2">
    <source>
        <dbReference type="EMBL" id="CAD8063051.1"/>
    </source>
</evidence>
<protein>
    <recommendedName>
        <fullName evidence="1">EF-hand domain-containing protein</fullName>
    </recommendedName>
</protein>
<proteinExistence type="predicted"/>
<dbReference type="AlphaFoldDB" id="A0A8S1L9S4"/>
<reference evidence="2" key="1">
    <citation type="submission" date="2021-01" db="EMBL/GenBank/DDBJ databases">
        <authorList>
            <consortium name="Genoscope - CEA"/>
            <person name="William W."/>
        </authorList>
    </citation>
    <scope>NUCLEOTIDE SEQUENCE</scope>
</reference>
<keyword evidence="3" id="KW-1185">Reference proteome</keyword>
<dbReference type="InterPro" id="IPR025663">
    <property type="entry name" value="AKAP_28"/>
</dbReference>
<sequence length="471" mass="55862">MTDLLERSIHLINNFVSQWTKKYLYYTSYIEETTSGHTFMTVFSLPTPSNPIPVATVKVYFYIPDLTDPSEKTMSFRFENDSLIHLVNRTIRISQMEKWIETILARKDRTCRIMFLGTEFEQTRIINKRMDEVLYEKQPEQEKENLVIQQELLEHDQELVNQFTITEEEKIREIKMLTELLYQCFRQIDKDDMGVISYEEGGQLFLLMGLHLGKHQLEDTLNRLDVSRTGILQFKDISSFGIEILHSIYCQNQALKELREKEEESRFEAQWMLSTDLRNVYKKIVEQCKLKDEDEIHSVNSNVFQQILEEQQFFTEDEIKQIMEIIGQKDVEYQTSDKVLEETIFENLVKGLLEAQRSKMEVFLLEHFKRQDKDNTGLIKINELMIALKNCEKIKLSKVQLYSLQSYIKRNDKDLVNYKQEARKIGAIIKKFFNVDLMEQRSRLPQHTKIDAYIPLITPEQIQEQIKKVGS</sequence>
<dbReference type="PROSITE" id="PS50222">
    <property type="entry name" value="EF_HAND_2"/>
    <property type="match status" value="1"/>
</dbReference>
<evidence type="ECO:0000313" key="3">
    <source>
        <dbReference type="Proteomes" id="UP000688137"/>
    </source>
</evidence>
<evidence type="ECO:0000259" key="1">
    <source>
        <dbReference type="PROSITE" id="PS50222"/>
    </source>
</evidence>
<dbReference type="GO" id="GO:0005509">
    <property type="term" value="F:calcium ion binding"/>
    <property type="evidence" value="ECO:0007669"/>
    <property type="project" value="InterPro"/>
</dbReference>
<dbReference type="InterPro" id="IPR002048">
    <property type="entry name" value="EF_hand_dom"/>
</dbReference>
<dbReference type="PROSITE" id="PS00018">
    <property type="entry name" value="EF_HAND_1"/>
    <property type="match status" value="1"/>
</dbReference>
<organism evidence="2 3">
    <name type="scientific">Paramecium primaurelia</name>
    <dbReference type="NCBI Taxonomy" id="5886"/>
    <lineage>
        <taxon>Eukaryota</taxon>
        <taxon>Sar</taxon>
        <taxon>Alveolata</taxon>
        <taxon>Ciliophora</taxon>
        <taxon>Intramacronucleata</taxon>
        <taxon>Oligohymenophorea</taxon>
        <taxon>Peniculida</taxon>
        <taxon>Parameciidae</taxon>
        <taxon>Paramecium</taxon>
    </lineage>
</organism>
<feature type="domain" description="EF-hand" evidence="1">
    <location>
        <begin position="176"/>
        <end position="211"/>
    </location>
</feature>
<dbReference type="Proteomes" id="UP000688137">
    <property type="component" value="Unassembled WGS sequence"/>
</dbReference>
<gene>
    <name evidence="2" type="ORF">PPRIM_AZ9-3.1.T0340125</name>
</gene>
<comment type="caution">
    <text evidence="2">The sequence shown here is derived from an EMBL/GenBank/DDBJ whole genome shotgun (WGS) entry which is preliminary data.</text>
</comment>
<accession>A0A8S1L9S4</accession>
<dbReference type="Pfam" id="PF14469">
    <property type="entry name" value="AKAP28"/>
    <property type="match status" value="1"/>
</dbReference>